<protein>
    <recommendedName>
        <fullName evidence="3">histidine kinase</fullName>
        <ecNumber evidence="3">2.7.13.3</ecNumber>
    </recommendedName>
</protein>
<dbReference type="InterPro" id="IPR036890">
    <property type="entry name" value="HATPase_C_sf"/>
</dbReference>
<dbReference type="InterPro" id="IPR036097">
    <property type="entry name" value="HisK_dim/P_sf"/>
</dbReference>
<evidence type="ECO:0000256" key="10">
    <source>
        <dbReference type="ARBA" id="ARBA00023136"/>
    </source>
</evidence>
<reference evidence="15" key="1">
    <citation type="submission" date="2017-02" db="EMBL/GenBank/DDBJ databases">
        <title>Draft Genome Sequence of the Salt Water Bacterium Oceanospirillum linum ATCC 11336.</title>
        <authorList>
            <person name="Trachtenberg A.M."/>
            <person name="Carney J.G."/>
            <person name="Linnane J.D."/>
            <person name="Rheaume B.A."/>
            <person name="Pitts N.L."/>
            <person name="Mykles D.L."/>
            <person name="Maclea K.S."/>
        </authorList>
    </citation>
    <scope>NUCLEOTIDE SEQUENCE [LARGE SCALE GENOMIC DNA]</scope>
    <source>
        <strain evidence="15">ATCC 11336</strain>
    </source>
</reference>
<evidence type="ECO:0000313" key="15">
    <source>
        <dbReference type="EMBL" id="OOV87945.1"/>
    </source>
</evidence>
<dbReference type="Proteomes" id="UP000190064">
    <property type="component" value="Unassembled WGS sequence"/>
</dbReference>
<dbReference type="InterPro" id="IPR029151">
    <property type="entry name" value="Sensor-like_sf"/>
</dbReference>
<evidence type="ECO:0000256" key="2">
    <source>
        <dbReference type="ARBA" id="ARBA00004651"/>
    </source>
</evidence>
<keyword evidence="16" id="KW-1185">Reference proteome</keyword>
<gene>
    <name evidence="15" type="ORF">BTA35_0206560</name>
</gene>
<dbReference type="EC" id="2.7.13.3" evidence="3"/>
<dbReference type="PROSITE" id="PS50885">
    <property type="entry name" value="HAMP"/>
    <property type="match status" value="1"/>
</dbReference>
<dbReference type="PRINTS" id="PR00344">
    <property type="entry name" value="BCTRLSENSOR"/>
</dbReference>
<dbReference type="Gene3D" id="6.10.340.10">
    <property type="match status" value="1"/>
</dbReference>
<dbReference type="AlphaFoldDB" id="A0A1T1HDP6"/>
<dbReference type="Gene3D" id="3.30.565.10">
    <property type="entry name" value="Histidine kinase-like ATPase, C-terminal domain"/>
    <property type="match status" value="1"/>
</dbReference>
<evidence type="ECO:0000256" key="7">
    <source>
        <dbReference type="ARBA" id="ARBA00022692"/>
    </source>
</evidence>
<dbReference type="InterPro" id="IPR005467">
    <property type="entry name" value="His_kinase_dom"/>
</dbReference>
<dbReference type="GO" id="GO:0005886">
    <property type="term" value="C:plasma membrane"/>
    <property type="evidence" value="ECO:0007669"/>
    <property type="project" value="UniProtKB-SubCell"/>
</dbReference>
<dbReference type="EMBL" id="MTSD02000002">
    <property type="protein sequence ID" value="OOV87945.1"/>
    <property type="molecule type" value="Genomic_DNA"/>
</dbReference>
<dbReference type="PROSITE" id="PS50109">
    <property type="entry name" value="HIS_KIN"/>
    <property type="match status" value="1"/>
</dbReference>
<keyword evidence="7 12" id="KW-0812">Transmembrane</keyword>
<evidence type="ECO:0000256" key="6">
    <source>
        <dbReference type="ARBA" id="ARBA00022679"/>
    </source>
</evidence>
<evidence type="ECO:0000256" key="12">
    <source>
        <dbReference type="SAM" id="Phobius"/>
    </source>
</evidence>
<dbReference type="InterPro" id="IPR004358">
    <property type="entry name" value="Sig_transdc_His_kin-like_C"/>
</dbReference>
<comment type="subcellular location">
    <subcellularLocation>
        <location evidence="2">Cell membrane</location>
        <topology evidence="2">Multi-pass membrane protein</topology>
    </subcellularLocation>
</comment>
<keyword evidence="5" id="KW-0597">Phosphoprotein</keyword>
<evidence type="ECO:0000313" key="16">
    <source>
        <dbReference type="Proteomes" id="UP000190064"/>
    </source>
</evidence>
<dbReference type="CDD" id="cd00082">
    <property type="entry name" value="HisKA"/>
    <property type="match status" value="1"/>
</dbReference>
<feature type="domain" description="HAMP" evidence="14">
    <location>
        <begin position="354"/>
        <end position="406"/>
    </location>
</feature>
<evidence type="ECO:0000256" key="5">
    <source>
        <dbReference type="ARBA" id="ARBA00022553"/>
    </source>
</evidence>
<dbReference type="GO" id="GO:0000155">
    <property type="term" value="F:phosphorelay sensor kinase activity"/>
    <property type="evidence" value="ECO:0007669"/>
    <property type="project" value="InterPro"/>
</dbReference>
<evidence type="ECO:0000256" key="4">
    <source>
        <dbReference type="ARBA" id="ARBA00022475"/>
    </source>
</evidence>
<name>A0A1T1HDP6_OCELI</name>
<feature type="domain" description="Histidine kinase" evidence="13">
    <location>
        <begin position="462"/>
        <end position="676"/>
    </location>
</feature>
<dbReference type="Pfam" id="PF00672">
    <property type="entry name" value="HAMP"/>
    <property type="match status" value="1"/>
</dbReference>
<dbReference type="Pfam" id="PF00512">
    <property type="entry name" value="HisKA"/>
    <property type="match status" value="1"/>
</dbReference>
<feature type="transmembrane region" description="Helical" evidence="12">
    <location>
        <begin position="331"/>
        <end position="350"/>
    </location>
</feature>
<dbReference type="SUPFAM" id="SSF47384">
    <property type="entry name" value="Homodimeric domain of signal transducing histidine kinase"/>
    <property type="match status" value="1"/>
</dbReference>
<evidence type="ECO:0000256" key="1">
    <source>
        <dbReference type="ARBA" id="ARBA00000085"/>
    </source>
</evidence>
<dbReference type="PANTHER" id="PTHR43065">
    <property type="entry name" value="SENSOR HISTIDINE KINASE"/>
    <property type="match status" value="1"/>
</dbReference>
<dbReference type="SUPFAM" id="SSF103190">
    <property type="entry name" value="Sensory domain-like"/>
    <property type="match status" value="1"/>
</dbReference>
<evidence type="ECO:0000259" key="13">
    <source>
        <dbReference type="PROSITE" id="PS50109"/>
    </source>
</evidence>
<dbReference type="InterPro" id="IPR003661">
    <property type="entry name" value="HisK_dim/P_dom"/>
</dbReference>
<dbReference type="CDD" id="cd06225">
    <property type="entry name" value="HAMP"/>
    <property type="match status" value="1"/>
</dbReference>
<dbReference type="Pfam" id="PF02518">
    <property type="entry name" value="HATPase_c"/>
    <property type="match status" value="1"/>
</dbReference>
<dbReference type="SMART" id="SM00387">
    <property type="entry name" value="HATPase_c"/>
    <property type="match status" value="1"/>
</dbReference>
<evidence type="ECO:0000256" key="9">
    <source>
        <dbReference type="ARBA" id="ARBA00022989"/>
    </source>
</evidence>
<keyword evidence="11" id="KW-0175">Coiled coil</keyword>
<dbReference type="SUPFAM" id="SSF55874">
    <property type="entry name" value="ATPase domain of HSP90 chaperone/DNA topoisomerase II/histidine kinase"/>
    <property type="match status" value="1"/>
</dbReference>
<dbReference type="Gene3D" id="1.10.287.130">
    <property type="match status" value="1"/>
</dbReference>
<keyword evidence="6" id="KW-0808">Transferase</keyword>
<dbReference type="STRING" id="966.BTA35_0206560"/>
<sequence>MRSSIRIKILGLSLAPLALTLATLIGMTSYWVNSYSTDLLDRKVRADLSVAEGFLNILKQQDLINLKQLSLNQQLQESVELQKPARISQQLYNFKMLHRLDFVRIIPAAKLSERVLKEPSLGQIASQVLAGNADAGLQLISPDELAFIDPVLIEQVRIRLLQTPMAQSTERHFEKRGMFIRALHPINNVKGEMIALLDSGRLLNRNNGFVDEIRDLVYRPGTLPDGGLGTVTLFLDDVRISTNVPNKNLPSPSGIESDPTPASRAVGTRVSKDVYQKVLVKGESWVDRAFVVNDWYISAYNPVEDLSGKRIGMLYSGFLEKPYREIHNQTLLNLTLAFVLVAVISVFLVLRSTGLITHPIRRIHSVVQAVKAGKRQRIGMMDTQDEFSELAEQFDTMLDLLEERNRQIRQAADVLEHKVESRTQSLQNKTRELEEHIRLLQATRAQLITKEKLAALGELTAGIAHEINNPAAVILGNMDLLQVSLGDHAEDVEEEIELIVQQVYRIRALVNNLLQYSRPGEYTQSMSPLNINQVIEDTLLLVRHTLEKENLEVKLTLQAKCSAQANVQQLQQVFVNLLMNAANASQSYKTIHVRSQDWYEGDSLKGVIVEVEDAGKGIAKEILPHIFDPFFTTRDNGTGLGLSVSYGIIRRYGGDIQVHSEQGHGSIFRVYLLHQARYNDSDQATTEQLLATLSEAQRKR</sequence>
<accession>A0A1T1HDP6</accession>
<dbReference type="Pfam" id="PF17202">
    <property type="entry name" value="sCache_3_3"/>
    <property type="match status" value="1"/>
</dbReference>
<proteinExistence type="predicted"/>
<dbReference type="InterPro" id="IPR033463">
    <property type="entry name" value="sCache_3"/>
</dbReference>
<feature type="coiled-coil region" evidence="11">
    <location>
        <begin position="391"/>
        <end position="446"/>
    </location>
</feature>
<dbReference type="SUPFAM" id="SSF158472">
    <property type="entry name" value="HAMP domain-like"/>
    <property type="match status" value="1"/>
</dbReference>
<comment type="catalytic activity">
    <reaction evidence="1">
        <text>ATP + protein L-histidine = ADP + protein N-phospho-L-histidine.</text>
        <dbReference type="EC" id="2.7.13.3"/>
    </reaction>
</comment>
<evidence type="ECO:0000256" key="8">
    <source>
        <dbReference type="ARBA" id="ARBA00022777"/>
    </source>
</evidence>
<dbReference type="PANTHER" id="PTHR43065:SF22">
    <property type="entry name" value="HISTIDINE KINASE"/>
    <property type="match status" value="1"/>
</dbReference>
<evidence type="ECO:0000259" key="14">
    <source>
        <dbReference type="PROSITE" id="PS50885"/>
    </source>
</evidence>
<keyword evidence="10 12" id="KW-0472">Membrane</keyword>
<dbReference type="InterPro" id="IPR003594">
    <property type="entry name" value="HATPase_dom"/>
</dbReference>
<keyword evidence="8" id="KW-0418">Kinase</keyword>
<comment type="caution">
    <text evidence="15">The sequence shown here is derived from an EMBL/GenBank/DDBJ whole genome shotgun (WGS) entry which is preliminary data.</text>
</comment>
<evidence type="ECO:0000256" key="11">
    <source>
        <dbReference type="SAM" id="Coils"/>
    </source>
</evidence>
<keyword evidence="9 12" id="KW-1133">Transmembrane helix</keyword>
<dbReference type="InterPro" id="IPR003660">
    <property type="entry name" value="HAMP_dom"/>
</dbReference>
<evidence type="ECO:0000256" key="3">
    <source>
        <dbReference type="ARBA" id="ARBA00012438"/>
    </source>
</evidence>
<keyword evidence="4" id="KW-1003">Cell membrane</keyword>
<organism evidence="15 16">
    <name type="scientific">Oceanospirillum linum</name>
    <dbReference type="NCBI Taxonomy" id="966"/>
    <lineage>
        <taxon>Bacteria</taxon>
        <taxon>Pseudomonadati</taxon>
        <taxon>Pseudomonadota</taxon>
        <taxon>Gammaproteobacteria</taxon>
        <taxon>Oceanospirillales</taxon>
        <taxon>Oceanospirillaceae</taxon>
        <taxon>Oceanospirillum</taxon>
    </lineage>
</organism>
<dbReference type="SMART" id="SM00388">
    <property type="entry name" value="HisKA"/>
    <property type="match status" value="1"/>
</dbReference>